<dbReference type="eggNOG" id="ENOG502S596">
    <property type="taxonomic scope" value="Eukaryota"/>
</dbReference>
<keyword evidence="2 5" id="KW-0863">Zinc-finger</keyword>
<dbReference type="VEuPathDB" id="FungiDB:KRP23_7828"/>
<keyword evidence="9" id="KW-1185">Reference proteome</keyword>
<dbReference type="InterPro" id="IPR017907">
    <property type="entry name" value="Znf_RING_CS"/>
</dbReference>
<dbReference type="Pfam" id="PF14634">
    <property type="entry name" value="zf-RING_5"/>
    <property type="match status" value="1"/>
</dbReference>
<dbReference type="PANTHER" id="PTHR22663">
    <property type="entry name" value="RING FINGER PROTEIN NARYA-RELATED"/>
    <property type="match status" value="1"/>
</dbReference>
<dbReference type="VEuPathDB" id="FungiDB:KRP22_185"/>
<feature type="region of interest" description="Disordered" evidence="6">
    <location>
        <begin position="477"/>
        <end position="496"/>
    </location>
</feature>
<feature type="compositionally biased region" description="Polar residues" evidence="6">
    <location>
        <begin position="479"/>
        <end position="489"/>
    </location>
</feature>
<evidence type="ECO:0000256" key="2">
    <source>
        <dbReference type="ARBA" id="ARBA00022771"/>
    </source>
</evidence>
<reference evidence="8" key="2">
    <citation type="submission" date="2015-06" db="UniProtKB">
        <authorList>
            <consortium name="EnsemblProtists"/>
        </authorList>
    </citation>
    <scope>IDENTIFICATION</scope>
    <source>
        <strain evidence="8">Pr102</strain>
    </source>
</reference>
<evidence type="ECO:0000256" key="5">
    <source>
        <dbReference type="PROSITE-ProRule" id="PRU00175"/>
    </source>
</evidence>
<dbReference type="SUPFAM" id="SSF57850">
    <property type="entry name" value="RING/U-box"/>
    <property type="match status" value="1"/>
</dbReference>
<protein>
    <recommendedName>
        <fullName evidence="7">RING-type domain-containing protein</fullName>
    </recommendedName>
</protein>
<dbReference type="Proteomes" id="UP000005238">
    <property type="component" value="Unassembled WGS sequence"/>
</dbReference>
<dbReference type="HOGENOM" id="CLU_550418_0_0_1"/>
<dbReference type="PANTHER" id="PTHR22663:SF17">
    <property type="entry name" value="RING FINGER PROTEIN NARYA-RELATED"/>
    <property type="match status" value="1"/>
</dbReference>
<dbReference type="PROSITE" id="PS50089">
    <property type="entry name" value="ZF_RING_2"/>
    <property type="match status" value="1"/>
</dbReference>
<organism evidence="8 9">
    <name type="scientific">Phytophthora ramorum</name>
    <name type="common">Sudden oak death agent</name>
    <dbReference type="NCBI Taxonomy" id="164328"/>
    <lineage>
        <taxon>Eukaryota</taxon>
        <taxon>Sar</taxon>
        <taxon>Stramenopiles</taxon>
        <taxon>Oomycota</taxon>
        <taxon>Peronosporomycetes</taxon>
        <taxon>Peronosporales</taxon>
        <taxon>Peronosporaceae</taxon>
        <taxon>Phytophthora</taxon>
    </lineage>
</organism>
<dbReference type="InParanoid" id="H3HCK1"/>
<dbReference type="AlphaFoldDB" id="H3HCK1"/>
<dbReference type="InterPro" id="IPR001841">
    <property type="entry name" value="Znf_RING"/>
</dbReference>
<keyword evidence="4" id="KW-0469">Meiosis</keyword>
<dbReference type="VEuPathDB" id="FungiDB:KRP23_7827"/>
<evidence type="ECO:0000256" key="3">
    <source>
        <dbReference type="ARBA" id="ARBA00022833"/>
    </source>
</evidence>
<keyword evidence="3" id="KW-0862">Zinc</keyword>
<feature type="domain" description="RING-type" evidence="7">
    <location>
        <begin position="402"/>
        <end position="440"/>
    </location>
</feature>
<dbReference type="GO" id="GO:0000795">
    <property type="term" value="C:synaptonemal complex"/>
    <property type="evidence" value="ECO:0000318"/>
    <property type="project" value="GO_Central"/>
</dbReference>
<dbReference type="GO" id="GO:0019789">
    <property type="term" value="F:SUMO transferase activity"/>
    <property type="evidence" value="ECO:0000318"/>
    <property type="project" value="GO_Central"/>
</dbReference>
<dbReference type="VEuPathDB" id="FungiDB:KRP22_186"/>
<evidence type="ECO:0000313" key="8">
    <source>
        <dbReference type="EnsemblProtists" id="Phyra95252"/>
    </source>
</evidence>
<dbReference type="InterPro" id="IPR013083">
    <property type="entry name" value="Znf_RING/FYVE/PHD"/>
</dbReference>
<dbReference type="SMART" id="SM00184">
    <property type="entry name" value="RING"/>
    <property type="match status" value="1"/>
</dbReference>
<dbReference type="GO" id="GO:0008270">
    <property type="term" value="F:zinc ion binding"/>
    <property type="evidence" value="ECO:0007669"/>
    <property type="project" value="UniProtKB-KW"/>
</dbReference>
<dbReference type="EnsemblProtists" id="Phyra95252">
    <property type="protein sequence ID" value="Phyra95252"/>
    <property type="gene ID" value="Phyra95252"/>
</dbReference>
<keyword evidence="1" id="KW-0479">Metal-binding</keyword>
<evidence type="ECO:0000256" key="4">
    <source>
        <dbReference type="ARBA" id="ARBA00023254"/>
    </source>
</evidence>
<reference evidence="9" key="1">
    <citation type="journal article" date="2006" name="Science">
        <title>Phytophthora genome sequences uncover evolutionary origins and mechanisms of pathogenesis.</title>
        <authorList>
            <person name="Tyler B.M."/>
            <person name="Tripathy S."/>
            <person name="Zhang X."/>
            <person name="Dehal P."/>
            <person name="Jiang R.H."/>
            <person name="Aerts A."/>
            <person name="Arredondo F.D."/>
            <person name="Baxter L."/>
            <person name="Bensasson D."/>
            <person name="Beynon J.L."/>
            <person name="Chapman J."/>
            <person name="Damasceno C.M."/>
            <person name="Dorrance A.E."/>
            <person name="Dou D."/>
            <person name="Dickerman A.W."/>
            <person name="Dubchak I.L."/>
            <person name="Garbelotto M."/>
            <person name="Gijzen M."/>
            <person name="Gordon S.G."/>
            <person name="Govers F."/>
            <person name="Grunwald N.J."/>
            <person name="Huang W."/>
            <person name="Ivors K.L."/>
            <person name="Jones R.W."/>
            <person name="Kamoun S."/>
            <person name="Krampis K."/>
            <person name="Lamour K.H."/>
            <person name="Lee M.K."/>
            <person name="McDonald W.H."/>
            <person name="Medina M."/>
            <person name="Meijer H.J."/>
            <person name="Nordberg E.K."/>
            <person name="Maclean D.J."/>
            <person name="Ospina-Giraldo M.D."/>
            <person name="Morris P.F."/>
            <person name="Phuntumart V."/>
            <person name="Putnam N.H."/>
            <person name="Rash S."/>
            <person name="Rose J.K."/>
            <person name="Sakihama Y."/>
            <person name="Salamov A.A."/>
            <person name="Savidor A."/>
            <person name="Scheuring C.F."/>
            <person name="Smith B.M."/>
            <person name="Sobral B.W."/>
            <person name="Terry A."/>
            <person name="Torto-Alalibo T.A."/>
            <person name="Win J."/>
            <person name="Xu Z."/>
            <person name="Zhang H."/>
            <person name="Grigoriev I.V."/>
            <person name="Rokhsar D.S."/>
            <person name="Boore J.L."/>
        </authorList>
    </citation>
    <scope>NUCLEOTIDE SEQUENCE [LARGE SCALE GENOMIC DNA]</scope>
    <source>
        <strain evidence="9">Pr102</strain>
    </source>
</reference>
<sequence length="496" mass="54996">MSLTEQIARLTRKSTVLDPKNALLIMAIPDYDDYKIMQPYSCRSLSNKSKFVGGRDFITRHNPQEVNDFKKQYSRDVGNLNRHRSILAPPPSNLSAIGLFSSSSGSANNTDPCAPGTTISKTSEATYTSVIMPLTSFLDEARDTIVTFGILCSRQKKAIGFSFASTAASSEERLPVVASVTQHFAMEVSPPSLALGTLQTGQVYLFPIVQGRSKKQSYALYCGQGRVIHAWTPSRQSYRVRVDSLHSIQRAKTVLHAVATSRASNLSFILFARFGDRIFALLRSLKEAYGVALGDWTFGALTSAETGNDNEAASATLTEPAITVFFGTNAELLMSEWLGRSLVAFVGDPDTKNQWYAIPMPAGTNYLTPLCLMYDKQHGIFRLRCNIAHGLPERMAADRMECGVCWMDFATLRVMVMKCNHYICDPCLRLLLRRECPYCRAPIRFAHEISDLVKRKALQIMMDGLALEEKTAGVPLTVGDTNQETLNNNDEPEHDN</sequence>
<dbReference type="PROSITE" id="PS00518">
    <property type="entry name" value="ZF_RING_1"/>
    <property type="match status" value="1"/>
</dbReference>
<dbReference type="GO" id="GO:0007129">
    <property type="term" value="P:homologous chromosome pairing at meiosis"/>
    <property type="evidence" value="ECO:0000318"/>
    <property type="project" value="GO_Central"/>
</dbReference>
<dbReference type="Gene3D" id="3.30.40.10">
    <property type="entry name" value="Zinc/RING finger domain, C3HC4 (zinc finger)"/>
    <property type="match status" value="1"/>
</dbReference>
<evidence type="ECO:0000256" key="1">
    <source>
        <dbReference type="ARBA" id="ARBA00022723"/>
    </source>
</evidence>
<proteinExistence type="predicted"/>
<dbReference type="InterPro" id="IPR042123">
    <property type="entry name" value="Zip3/RNF212-like"/>
</dbReference>
<evidence type="ECO:0000256" key="6">
    <source>
        <dbReference type="SAM" id="MobiDB-lite"/>
    </source>
</evidence>
<accession>H3HCK1</accession>
<evidence type="ECO:0000259" key="7">
    <source>
        <dbReference type="PROSITE" id="PS50089"/>
    </source>
</evidence>
<name>H3HCK1_PHYRM</name>
<dbReference type="GO" id="GO:0007131">
    <property type="term" value="P:reciprocal meiotic recombination"/>
    <property type="evidence" value="ECO:0007669"/>
    <property type="project" value="InterPro"/>
</dbReference>
<dbReference type="EMBL" id="DS566032">
    <property type="status" value="NOT_ANNOTATED_CDS"/>
    <property type="molecule type" value="Genomic_DNA"/>
</dbReference>
<evidence type="ECO:0000313" key="9">
    <source>
        <dbReference type="Proteomes" id="UP000005238"/>
    </source>
</evidence>